<dbReference type="InterPro" id="IPR049452">
    <property type="entry name" value="Anoctamin_TM"/>
</dbReference>
<sequence>MITVSPDGSLYGFLNFTLSEFNITDFSPDASITSNDNMTSLTCGYQGYRESPISSNKYELRSIYWHLVAARLGFVVVFETTIVIITTLIRWLIPDVPMSLKLQIRHENYITNEMIIEQELRRAKELGIVGSRGTS</sequence>
<proteinExistence type="predicted"/>
<organism evidence="3 4">
    <name type="scientific">Limulus polyphemus</name>
    <name type="common">Atlantic horseshoe crab</name>
    <dbReference type="NCBI Taxonomy" id="6850"/>
    <lineage>
        <taxon>Eukaryota</taxon>
        <taxon>Metazoa</taxon>
        <taxon>Ecdysozoa</taxon>
        <taxon>Arthropoda</taxon>
        <taxon>Chelicerata</taxon>
        <taxon>Merostomata</taxon>
        <taxon>Xiphosura</taxon>
        <taxon>Limulidae</taxon>
        <taxon>Limulus</taxon>
    </lineage>
</organism>
<dbReference type="RefSeq" id="XP_013794469.1">
    <property type="nucleotide sequence ID" value="XM_013939015.2"/>
</dbReference>
<evidence type="ECO:0000313" key="3">
    <source>
        <dbReference type="Proteomes" id="UP000694941"/>
    </source>
</evidence>
<dbReference type="GeneID" id="106478471"/>
<keyword evidence="3" id="KW-1185">Reference proteome</keyword>
<name>A0ABM1C5C6_LIMPO</name>
<feature type="domain" description="Anoctamin transmembrane" evidence="2">
    <location>
        <begin position="42"/>
        <end position="106"/>
    </location>
</feature>
<protein>
    <submittedName>
        <fullName evidence="4">Anoctamin-1-like</fullName>
    </submittedName>
</protein>
<keyword evidence="1" id="KW-0812">Transmembrane</keyword>
<feature type="transmembrane region" description="Helical" evidence="1">
    <location>
        <begin position="63"/>
        <end position="93"/>
    </location>
</feature>
<keyword evidence="1" id="KW-1133">Transmembrane helix</keyword>
<keyword evidence="1" id="KW-0472">Membrane</keyword>
<evidence type="ECO:0000259" key="2">
    <source>
        <dbReference type="Pfam" id="PF04547"/>
    </source>
</evidence>
<dbReference type="Proteomes" id="UP000694941">
    <property type="component" value="Unplaced"/>
</dbReference>
<reference evidence="4" key="1">
    <citation type="submission" date="2025-08" db="UniProtKB">
        <authorList>
            <consortium name="RefSeq"/>
        </authorList>
    </citation>
    <scope>IDENTIFICATION</scope>
    <source>
        <tissue evidence="4">Muscle</tissue>
    </source>
</reference>
<evidence type="ECO:0000256" key="1">
    <source>
        <dbReference type="SAM" id="Phobius"/>
    </source>
</evidence>
<dbReference type="Pfam" id="PF04547">
    <property type="entry name" value="Anoctamin"/>
    <property type="match status" value="1"/>
</dbReference>
<gene>
    <name evidence="4" type="primary">LOC106478471</name>
</gene>
<accession>A0ABM1C5C6</accession>
<evidence type="ECO:0000313" key="4">
    <source>
        <dbReference type="RefSeq" id="XP_013794469.1"/>
    </source>
</evidence>